<dbReference type="InterPro" id="IPR012349">
    <property type="entry name" value="Split_barrel_FMN-bd"/>
</dbReference>
<dbReference type="Proteomes" id="UP000284824">
    <property type="component" value="Unassembled WGS sequence"/>
</dbReference>
<sequence>MVEQQQSSGGFKARVSTALRPFFQWLAGTRGFALVAPKIVPPLDRLVNRLTGGRALMGDQMIPHLLLTTTGSKSGQPRETPLACWPEDGGTFLVVGSNFGREHHPAWSGNLLKTPQATVRFQGRVIPVTAALLTDAEREQAWQTLIRFWPLYQGYTDRSGRELRVFRLSPDAR</sequence>
<comment type="similarity">
    <text evidence="1">Belongs to the F420H(2)-dependent quinone reductase family.</text>
</comment>
<keyword evidence="4" id="KW-1185">Reference proteome</keyword>
<dbReference type="AlphaFoldDB" id="A0A438MGD7"/>
<dbReference type="NCBIfam" id="TIGR00026">
    <property type="entry name" value="hi_GC_TIGR00026"/>
    <property type="match status" value="1"/>
</dbReference>
<protein>
    <submittedName>
        <fullName evidence="3">Deazaflavin-dependent oxidoreductase (Nitroreductase family)</fullName>
    </submittedName>
</protein>
<dbReference type="SUPFAM" id="SSF50475">
    <property type="entry name" value="FMN-binding split barrel"/>
    <property type="match status" value="1"/>
</dbReference>
<accession>A0A438MGD7</accession>
<proteinExistence type="inferred from homology"/>
<dbReference type="InterPro" id="IPR004378">
    <property type="entry name" value="F420H2_quin_Rdtase"/>
</dbReference>
<evidence type="ECO:0000256" key="1">
    <source>
        <dbReference type="ARBA" id="ARBA00008710"/>
    </source>
</evidence>
<comment type="catalytic activity">
    <reaction evidence="2">
        <text>oxidized coenzyme F420-(gamma-L-Glu)(n) + a quinol + H(+) = reduced coenzyme F420-(gamma-L-Glu)(n) + a quinone</text>
        <dbReference type="Rhea" id="RHEA:39663"/>
        <dbReference type="Rhea" id="RHEA-COMP:12939"/>
        <dbReference type="Rhea" id="RHEA-COMP:14378"/>
        <dbReference type="ChEBI" id="CHEBI:15378"/>
        <dbReference type="ChEBI" id="CHEBI:24646"/>
        <dbReference type="ChEBI" id="CHEBI:132124"/>
        <dbReference type="ChEBI" id="CHEBI:133980"/>
        <dbReference type="ChEBI" id="CHEBI:139511"/>
    </reaction>
</comment>
<reference evidence="3 4" key="1">
    <citation type="submission" date="2019-01" db="EMBL/GenBank/DDBJ databases">
        <title>Sequencing the genomes of 1000 actinobacteria strains.</title>
        <authorList>
            <person name="Klenk H.-P."/>
        </authorList>
    </citation>
    <scope>NUCLEOTIDE SEQUENCE [LARGE SCALE GENOMIC DNA]</scope>
    <source>
        <strain evidence="3 4">DSM 43925</strain>
    </source>
</reference>
<dbReference type="Pfam" id="PF04075">
    <property type="entry name" value="F420H2_quin_red"/>
    <property type="match status" value="1"/>
</dbReference>
<dbReference type="EMBL" id="SAUN01000001">
    <property type="protein sequence ID" value="RVX44853.1"/>
    <property type="molecule type" value="Genomic_DNA"/>
</dbReference>
<comment type="caution">
    <text evidence="3">The sequence shown here is derived from an EMBL/GenBank/DDBJ whole genome shotgun (WGS) entry which is preliminary data.</text>
</comment>
<evidence type="ECO:0000256" key="2">
    <source>
        <dbReference type="ARBA" id="ARBA00049106"/>
    </source>
</evidence>
<dbReference type="GO" id="GO:0005886">
    <property type="term" value="C:plasma membrane"/>
    <property type="evidence" value="ECO:0007669"/>
    <property type="project" value="TreeGrafter"/>
</dbReference>
<gene>
    <name evidence="3" type="ORF">EDD27_7604</name>
</gene>
<dbReference type="Gene3D" id="2.30.110.10">
    <property type="entry name" value="Electron Transport, Fmn-binding Protein, Chain A"/>
    <property type="match status" value="1"/>
</dbReference>
<organism evidence="3 4">
    <name type="scientific">Nonomuraea polychroma</name>
    <dbReference type="NCBI Taxonomy" id="46176"/>
    <lineage>
        <taxon>Bacteria</taxon>
        <taxon>Bacillati</taxon>
        <taxon>Actinomycetota</taxon>
        <taxon>Actinomycetes</taxon>
        <taxon>Streptosporangiales</taxon>
        <taxon>Streptosporangiaceae</taxon>
        <taxon>Nonomuraea</taxon>
    </lineage>
</organism>
<dbReference type="PANTHER" id="PTHR39428:SF1">
    <property type="entry name" value="F420H(2)-DEPENDENT QUINONE REDUCTASE RV1261C"/>
    <property type="match status" value="1"/>
</dbReference>
<evidence type="ECO:0000313" key="3">
    <source>
        <dbReference type="EMBL" id="RVX44853.1"/>
    </source>
</evidence>
<name>A0A438MGD7_9ACTN</name>
<dbReference type="GO" id="GO:0016491">
    <property type="term" value="F:oxidoreductase activity"/>
    <property type="evidence" value="ECO:0007669"/>
    <property type="project" value="InterPro"/>
</dbReference>
<dbReference type="PANTHER" id="PTHR39428">
    <property type="entry name" value="F420H(2)-DEPENDENT QUINONE REDUCTASE RV1261C"/>
    <property type="match status" value="1"/>
</dbReference>
<dbReference type="GO" id="GO:0070967">
    <property type="term" value="F:coenzyme F420 binding"/>
    <property type="evidence" value="ECO:0007669"/>
    <property type="project" value="TreeGrafter"/>
</dbReference>
<evidence type="ECO:0000313" key="4">
    <source>
        <dbReference type="Proteomes" id="UP000284824"/>
    </source>
</evidence>